<dbReference type="InterPro" id="IPR017946">
    <property type="entry name" value="PLC-like_Pdiesterase_TIM-brl"/>
</dbReference>
<dbReference type="PANTHER" id="PTHR31571:SF1">
    <property type="entry name" value="ALTERED INHERITANCE OF MITOCHONDRIA PROTEIN 6"/>
    <property type="match status" value="1"/>
</dbReference>
<gene>
    <name evidence="2" type="ORF">METZ01_LOCUS303093</name>
</gene>
<dbReference type="EMBL" id="UINC01094742">
    <property type="protein sequence ID" value="SVC50239.1"/>
    <property type="molecule type" value="Genomic_DNA"/>
</dbReference>
<dbReference type="SUPFAM" id="SSF51695">
    <property type="entry name" value="PLC-like phosphodiesterases"/>
    <property type="match status" value="1"/>
</dbReference>
<dbReference type="PANTHER" id="PTHR31571">
    <property type="entry name" value="ALTERED INHERITANCE OF MITOCHONDRIA PROTEIN 6"/>
    <property type="match status" value="1"/>
</dbReference>
<proteinExistence type="predicted"/>
<accession>A0A382MN53</accession>
<name>A0A382MN53_9ZZZZ</name>
<reference evidence="2" key="1">
    <citation type="submission" date="2018-05" db="EMBL/GenBank/DDBJ databases">
        <authorList>
            <person name="Lanie J.A."/>
            <person name="Ng W.-L."/>
            <person name="Kazmierczak K.M."/>
            <person name="Andrzejewski T.M."/>
            <person name="Davidsen T.M."/>
            <person name="Wayne K.J."/>
            <person name="Tettelin H."/>
            <person name="Glass J.I."/>
            <person name="Rusch D."/>
            <person name="Podicherti R."/>
            <person name="Tsui H.-C.T."/>
            <person name="Winkler M.E."/>
        </authorList>
    </citation>
    <scope>NUCLEOTIDE SEQUENCE</scope>
</reference>
<evidence type="ECO:0000256" key="1">
    <source>
        <dbReference type="ARBA" id="ARBA00014286"/>
    </source>
</evidence>
<sequence>MLHYFVLSQKLLCQDVIKNAHSHNDYLNKNPLFNAVENKFKSIEVDIFLLNSNLYVGHSWLQIRKGRTIEKLYLDPLWKQYNENKGYIYQNNISLYLLVDIKTAAKKTHNVLGEILHHYKPMLSYVVSDSLIQGAVTIILSGNKPDIEDIKNIEERFVFMDGRLSDVGKNISNIIMPIISMDWLDHFTWSGIGLMPDKELIILNEIVQKVHLENKQIRFWASPDNKRA</sequence>
<dbReference type="GO" id="GO:0006629">
    <property type="term" value="P:lipid metabolic process"/>
    <property type="evidence" value="ECO:0007669"/>
    <property type="project" value="InterPro"/>
</dbReference>
<feature type="non-terminal residue" evidence="2">
    <location>
        <position position="228"/>
    </location>
</feature>
<protein>
    <recommendedName>
        <fullName evidence="1">Altered inheritance of mitochondria protein 6</fullName>
    </recommendedName>
</protein>
<dbReference type="AlphaFoldDB" id="A0A382MN53"/>
<evidence type="ECO:0000313" key="2">
    <source>
        <dbReference type="EMBL" id="SVC50239.1"/>
    </source>
</evidence>
<dbReference type="GO" id="GO:0008081">
    <property type="term" value="F:phosphoric diester hydrolase activity"/>
    <property type="evidence" value="ECO:0007669"/>
    <property type="project" value="InterPro"/>
</dbReference>
<organism evidence="2">
    <name type="scientific">marine metagenome</name>
    <dbReference type="NCBI Taxonomy" id="408172"/>
    <lineage>
        <taxon>unclassified sequences</taxon>
        <taxon>metagenomes</taxon>
        <taxon>ecological metagenomes</taxon>
    </lineage>
</organism>
<dbReference type="InterPro" id="IPR051236">
    <property type="entry name" value="HAT_RTT109-like"/>
</dbReference>